<dbReference type="SUPFAM" id="SSF58100">
    <property type="entry name" value="Bacterial hemolysins"/>
    <property type="match status" value="1"/>
</dbReference>
<evidence type="ECO:0000313" key="3">
    <source>
        <dbReference type="EMBL" id="MST73459.1"/>
    </source>
</evidence>
<feature type="compositionally biased region" description="Gly residues" evidence="2">
    <location>
        <begin position="167"/>
        <end position="176"/>
    </location>
</feature>
<gene>
    <name evidence="3" type="ORF">FYJ75_00235</name>
</gene>
<dbReference type="Gene3D" id="1.20.5.340">
    <property type="match status" value="1"/>
</dbReference>
<protein>
    <recommendedName>
        <fullName evidence="5">Phage minor structural protein GP20</fullName>
    </recommendedName>
</protein>
<keyword evidence="4" id="KW-1185">Reference proteome</keyword>
<accession>A0A6L5YN07</accession>
<feature type="region of interest" description="Disordered" evidence="2">
    <location>
        <begin position="152"/>
        <end position="195"/>
    </location>
</feature>
<evidence type="ECO:0008006" key="5">
    <source>
        <dbReference type="Google" id="ProtNLM"/>
    </source>
</evidence>
<comment type="caution">
    <text evidence="3">The sequence shown here is derived from an EMBL/GenBank/DDBJ whole genome shotgun (WGS) entry which is preliminary data.</text>
</comment>
<dbReference type="AlphaFoldDB" id="A0A6L5YN07"/>
<dbReference type="Pfam" id="PF06810">
    <property type="entry name" value="Phage_scaffold"/>
    <property type="match status" value="1"/>
</dbReference>
<name>A0A6L5YN07_9FIRM</name>
<evidence type="ECO:0000256" key="1">
    <source>
        <dbReference type="SAM" id="Coils"/>
    </source>
</evidence>
<proteinExistence type="predicted"/>
<sequence length="195" mass="21385">MKREELEALGLSKEQIDGTLDMYHKEHDPVQKELDTVKADLTAEQEKVKTHEGTIEGLKKDLEEFKDADVSGMKQKIEDLEKDIKAKEADYQQQIADRDFDDVLKDSINAAHGKNAKAIKALLDVETLKASKNQKEDVAAAIKALSEAEDSKMLFGEAEPNPTGKGDPIGGVGGTGTKPQADSLMSALEEKYKSK</sequence>
<dbReference type="RefSeq" id="WP_154427648.1">
    <property type="nucleotide sequence ID" value="NZ_VUNI01000001.1"/>
</dbReference>
<evidence type="ECO:0000313" key="4">
    <source>
        <dbReference type="Proteomes" id="UP000474024"/>
    </source>
</evidence>
<feature type="coiled-coil region" evidence="1">
    <location>
        <begin position="41"/>
        <end position="97"/>
    </location>
</feature>
<reference evidence="3 4" key="1">
    <citation type="submission" date="2019-08" db="EMBL/GenBank/DDBJ databases">
        <title>In-depth cultivation of the pig gut microbiome towards novel bacterial diversity and tailored functional studies.</title>
        <authorList>
            <person name="Wylensek D."/>
            <person name="Hitch T.C.A."/>
            <person name="Clavel T."/>
        </authorList>
    </citation>
    <scope>NUCLEOTIDE SEQUENCE [LARGE SCALE GENOMIC DNA]</scope>
    <source>
        <strain evidence="3 4">MUC/MUC-530-WT-4D</strain>
    </source>
</reference>
<dbReference type="InterPro" id="IPR009636">
    <property type="entry name" value="SCAF"/>
</dbReference>
<evidence type="ECO:0000256" key="2">
    <source>
        <dbReference type="SAM" id="MobiDB-lite"/>
    </source>
</evidence>
<dbReference type="EMBL" id="VUNI01000001">
    <property type="protein sequence ID" value="MST73459.1"/>
    <property type="molecule type" value="Genomic_DNA"/>
</dbReference>
<dbReference type="Proteomes" id="UP000474024">
    <property type="component" value="Unassembled WGS sequence"/>
</dbReference>
<organism evidence="3 4">
    <name type="scientific">Roseburia porci</name>
    <dbReference type="NCBI Taxonomy" id="2605790"/>
    <lineage>
        <taxon>Bacteria</taxon>
        <taxon>Bacillati</taxon>
        <taxon>Bacillota</taxon>
        <taxon>Clostridia</taxon>
        <taxon>Lachnospirales</taxon>
        <taxon>Lachnospiraceae</taxon>
        <taxon>Roseburia</taxon>
    </lineage>
</organism>
<keyword evidence="1" id="KW-0175">Coiled coil</keyword>